<dbReference type="EMBL" id="JAATJN010000001">
    <property type="protein sequence ID" value="NJC56211.1"/>
    <property type="molecule type" value="Genomic_DNA"/>
</dbReference>
<organism evidence="1 2">
    <name type="scientific">Brevibacterium marinum</name>
    <dbReference type="NCBI Taxonomy" id="418643"/>
    <lineage>
        <taxon>Bacteria</taxon>
        <taxon>Bacillati</taxon>
        <taxon>Actinomycetota</taxon>
        <taxon>Actinomycetes</taxon>
        <taxon>Micrococcales</taxon>
        <taxon>Brevibacteriaceae</taxon>
        <taxon>Brevibacterium</taxon>
    </lineage>
</organism>
<sequence length="154" mass="17833">MMHRCRISAAVAELTGVLDLSDWPDGMRINVRRESSHPDAQLRFDDVDGYRLTAFATNTTGNQLADLEVRHHSRTRCEDRTRFAKDSGFRVCQLPTQALRPEFHKINYIVELRRADVRDRIEFKKAWELDARQAVATHGHRVMFGCQNQAPTRI</sequence>
<gene>
    <name evidence="1" type="ORF">BKA07_001246</name>
</gene>
<reference evidence="1 2" key="1">
    <citation type="submission" date="2020-03" db="EMBL/GenBank/DDBJ databases">
        <title>Sequencing the genomes of 1000 actinobacteria strains.</title>
        <authorList>
            <person name="Klenk H.-P."/>
        </authorList>
    </citation>
    <scope>NUCLEOTIDE SEQUENCE [LARGE SCALE GENOMIC DNA]</scope>
    <source>
        <strain evidence="1 2">DSM 18964</strain>
    </source>
</reference>
<comment type="caution">
    <text evidence="1">The sequence shown here is derived from an EMBL/GenBank/DDBJ whole genome shotgun (WGS) entry which is preliminary data.</text>
</comment>
<dbReference type="Proteomes" id="UP000576792">
    <property type="component" value="Unassembled WGS sequence"/>
</dbReference>
<protein>
    <submittedName>
        <fullName evidence="1">Uncharacterized protein</fullName>
    </submittedName>
</protein>
<name>A0A846S248_9MICO</name>
<accession>A0A846S248</accession>
<dbReference type="AlphaFoldDB" id="A0A846S248"/>
<keyword evidence="2" id="KW-1185">Reference proteome</keyword>
<evidence type="ECO:0000313" key="1">
    <source>
        <dbReference type="EMBL" id="NJC56211.1"/>
    </source>
</evidence>
<proteinExistence type="predicted"/>
<evidence type="ECO:0000313" key="2">
    <source>
        <dbReference type="Proteomes" id="UP000576792"/>
    </source>
</evidence>